<evidence type="ECO:0000313" key="1">
    <source>
        <dbReference type="EMBL" id="KAG2574598.1"/>
    </source>
</evidence>
<evidence type="ECO:0000313" key="2">
    <source>
        <dbReference type="Proteomes" id="UP000823388"/>
    </source>
</evidence>
<gene>
    <name evidence="1" type="ORF">PVAP13_7KG344340</name>
</gene>
<accession>A0A8T0QM10</accession>
<proteinExistence type="predicted"/>
<dbReference type="EMBL" id="CM029049">
    <property type="protein sequence ID" value="KAG2574598.1"/>
    <property type="molecule type" value="Genomic_DNA"/>
</dbReference>
<feature type="non-terminal residue" evidence="1">
    <location>
        <position position="239"/>
    </location>
</feature>
<reference evidence="1" key="1">
    <citation type="submission" date="2020-05" db="EMBL/GenBank/DDBJ databases">
        <title>WGS assembly of Panicum virgatum.</title>
        <authorList>
            <person name="Lovell J.T."/>
            <person name="Jenkins J."/>
            <person name="Shu S."/>
            <person name="Juenger T.E."/>
            <person name="Schmutz J."/>
        </authorList>
    </citation>
    <scope>NUCLEOTIDE SEQUENCE</scope>
    <source>
        <strain evidence="1">AP13</strain>
    </source>
</reference>
<comment type="caution">
    <text evidence="1">The sequence shown here is derived from an EMBL/GenBank/DDBJ whole genome shotgun (WGS) entry which is preliminary data.</text>
</comment>
<dbReference type="Proteomes" id="UP000823388">
    <property type="component" value="Chromosome 7K"/>
</dbReference>
<sequence>MAHALFTKKFLAKINTIIRNFWWAGHQEEGSSTPFHFRAWDDICQPKSMGGLGIKDLYNVNKSLLLKTAWNIVTEKDPNLTAILKGKYFHKSSFWTAPSSTPKSLFWASILKIRETLTNNCSYQILRGNTTIWNQPWVQCWTNMHNLLSTEQPATALPNSISDLWLPNTKTWDYDKIKNLFGDQAATSIANLTILNQDGPDILCWKPSTSGKCTARDAYNYLTATTHNQLPQTGSRSRS</sequence>
<dbReference type="PANTHER" id="PTHR33116">
    <property type="entry name" value="REVERSE TRANSCRIPTASE ZINC-BINDING DOMAIN-CONTAINING PROTEIN-RELATED-RELATED"/>
    <property type="match status" value="1"/>
</dbReference>
<organism evidence="1 2">
    <name type="scientific">Panicum virgatum</name>
    <name type="common">Blackwell switchgrass</name>
    <dbReference type="NCBI Taxonomy" id="38727"/>
    <lineage>
        <taxon>Eukaryota</taxon>
        <taxon>Viridiplantae</taxon>
        <taxon>Streptophyta</taxon>
        <taxon>Embryophyta</taxon>
        <taxon>Tracheophyta</taxon>
        <taxon>Spermatophyta</taxon>
        <taxon>Magnoliopsida</taxon>
        <taxon>Liliopsida</taxon>
        <taxon>Poales</taxon>
        <taxon>Poaceae</taxon>
        <taxon>PACMAD clade</taxon>
        <taxon>Panicoideae</taxon>
        <taxon>Panicodae</taxon>
        <taxon>Paniceae</taxon>
        <taxon>Panicinae</taxon>
        <taxon>Panicum</taxon>
        <taxon>Panicum sect. Hiantes</taxon>
    </lineage>
</organism>
<dbReference type="PANTHER" id="PTHR33116:SF86">
    <property type="entry name" value="REVERSE TRANSCRIPTASE DOMAIN-CONTAINING PROTEIN"/>
    <property type="match status" value="1"/>
</dbReference>
<dbReference type="AlphaFoldDB" id="A0A8T0QM10"/>
<protein>
    <submittedName>
        <fullName evidence="1">Uncharacterized protein</fullName>
    </submittedName>
</protein>
<keyword evidence="2" id="KW-1185">Reference proteome</keyword>
<name>A0A8T0QM10_PANVG</name>